<dbReference type="Gene3D" id="1.10.10.60">
    <property type="entry name" value="Homeodomain-like"/>
    <property type="match status" value="1"/>
</dbReference>
<evidence type="ECO:0000259" key="5">
    <source>
        <dbReference type="PROSITE" id="PS50977"/>
    </source>
</evidence>
<dbReference type="PROSITE" id="PS50977">
    <property type="entry name" value="HTH_TETR_2"/>
    <property type="match status" value="1"/>
</dbReference>
<keyword evidence="1" id="KW-0805">Transcription regulation</keyword>
<accession>A0ABP6M3D4</accession>
<organism evidence="6 7">
    <name type="scientific">Nesterenkonia aethiopica</name>
    <dbReference type="NCBI Taxonomy" id="269144"/>
    <lineage>
        <taxon>Bacteria</taxon>
        <taxon>Bacillati</taxon>
        <taxon>Actinomycetota</taxon>
        <taxon>Actinomycetes</taxon>
        <taxon>Micrococcales</taxon>
        <taxon>Micrococcaceae</taxon>
        <taxon>Nesterenkonia</taxon>
    </lineage>
</organism>
<reference evidence="7" key="1">
    <citation type="journal article" date="2019" name="Int. J. Syst. Evol. Microbiol.">
        <title>The Global Catalogue of Microorganisms (GCM) 10K type strain sequencing project: providing services to taxonomists for standard genome sequencing and annotation.</title>
        <authorList>
            <consortium name="The Broad Institute Genomics Platform"/>
            <consortium name="The Broad Institute Genome Sequencing Center for Infectious Disease"/>
            <person name="Wu L."/>
            <person name="Ma J."/>
        </authorList>
    </citation>
    <scope>NUCLEOTIDE SEQUENCE [LARGE SCALE GENOMIC DNA]</scope>
    <source>
        <strain evidence="7">JCM 14309</strain>
    </source>
</reference>
<keyword evidence="7" id="KW-1185">Reference proteome</keyword>
<dbReference type="PANTHER" id="PTHR30055:SF151">
    <property type="entry name" value="TRANSCRIPTIONAL REGULATORY PROTEIN"/>
    <property type="match status" value="1"/>
</dbReference>
<evidence type="ECO:0000256" key="4">
    <source>
        <dbReference type="PROSITE-ProRule" id="PRU00335"/>
    </source>
</evidence>
<dbReference type="Pfam" id="PF00440">
    <property type="entry name" value="TetR_N"/>
    <property type="match status" value="1"/>
</dbReference>
<feature type="DNA-binding region" description="H-T-H motif" evidence="4">
    <location>
        <begin position="51"/>
        <end position="70"/>
    </location>
</feature>
<gene>
    <name evidence="6" type="ORF">GCM10010529_23910</name>
</gene>
<keyword evidence="3" id="KW-0804">Transcription</keyword>
<evidence type="ECO:0000256" key="1">
    <source>
        <dbReference type="ARBA" id="ARBA00023015"/>
    </source>
</evidence>
<dbReference type="EMBL" id="BAAAVT010000016">
    <property type="protein sequence ID" value="GAA3070868.1"/>
    <property type="molecule type" value="Genomic_DNA"/>
</dbReference>
<dbReference type="Gene3D" id="1.10.357.10">
    <property type="entry name" value="Tetracycline Repressor, domain 2"/>
    <property type="match status" value="1"/>
</dbReference>
<dbReference type="InterPro" id="IPR004111">
    <property type="entry name" value="Repressor_TetR_C"/>
</dbReference>
<evidence type="ECO:0000313" key="6">
    <source>
        <dbReference type="EMBL" id="GAA3070868.1"/>
    </source>
</evidence>
<dbReference type="Pfam" id="PF02909">
    <property type="entry name" value="TetR_C_1"/>
    <property type="match status" value="1"/>
</dbReference>
<dbReference type="InterPro" id="IPR036271">
    <property type="entry name" value="Tet_transcr_reg_TetR-rel_C_sf"/>
</dbReference>
<keyword evidence="2 4" id="KW-0238">DNA-binding</keyword>
<dbReference type="SUPFAM" id="SSF46689">
    <property type="entry name" value="Homeodomain-like"/>
    <property type="match status" value="1"/>
</dbReference>
<dbReference type="InterPro" id="IPR001647">
    <property type="entry name" value="HTH_TetR"/>
</dbReference>
<evidence type="ECO:0000256" key="3">
    <source>
        <dbReference type="ARBA" id="ARBA00023163"/>
    </source>
</evidence>
<evidence type="ECO:0000313" key="7">
    <source>
        <dbReference type="Proteomes" id="UP001500236"/>
    </source>
</evidence>
<feature type="domain" description="HTH tetR-type" evidence="5">
    <location>
        <begin position="28"/>
        <end position="88"/>
    </location>
</feature>
<dbReference type="SUPFAM" id="SSF48498">
    <property type="entry name" value="Tetracyclin repressor-like, C-terminal domain"/>
    <property type="match status" value="1"/>
</dbReference>
<name>A0ABP6M3D4_9MICC</name>
<dbReference type="RefSeq" id="WP_311025430.1">
    <property type="nucleotide sequence ID" value="NZ_BAAAVT010000016.1"/>
</dbReference>
<comment type="caution">
    <text evidence="6">The sequence shown here is derived from an EMBL/GenBank/DDBJ whole genome shotgun (WGS) entry which is preliminary data.</text>
</comment>
<dbReference type="InterPro" id="IPR050109">
    <property type="entry name" value="HTH-type_TetR-like_transc_reg"/>
</dbReference>
<protein>
    <submittedName>
        <fullName evidence="6">TetR/AcrR family transcriptional regulator</fullName>
    </submittedName>
</protein>
<evidence type="ECO:0000256" key="2">
    <source>
        <dbReference type="ARBA" id="ARBA00023125"/>
    </source>
</evidence>
<dbReference type="Proteomes" id="UP001500236">
    <property type="component" value="Unassembled WGS sequence"/>
</dbReference>
<dbReference type="InterPro" id="IPR009057">
    <property type="entry name" value="Homeodomain-like_sf"/>
</dbReference>
<sequence length="255" mass="28526">MNAENPVRKSLQLLWYGLPDPKKGPKPTLTLEQIVRTAIDLADSEGLDALSMRKLAQRLDVGTMSLYRYVPSKTELLNLMLDAVSGPTHLRRTTFDAGWRVGLEGVGHGGRQQYLAHPWLLQVNWTRPVLGPNSVADMELIMTGLKDLPLSDREKMHVVVALDSYVTGAVRQEILSQRAAAESGMTDEEFWEAQAPFLYEIFDTGRYPTMASLSEDTFAGTWEESFDFGLRLLLDGIEQQLARRAESPDTADTPF</sequence>
<proteinExistence type="predicted"/>
<dbReference type="PANTHER" id="PTHR30055">
    <property type="entry name" value="HTH-TYPE TRANSCRIPTIONAL REGULATOR RUTR"/>
    <property type="match status" value="1"/>
</dbReference>